<proteinExistence type="predicted"/>
<feature type="transmembrane region" description="Helical" evidence="2">
    <location>
        <begin position="167"/>
        <end position="195"/>
    </location>
</feature>
<keyword evidence="2" id="KW-0472">Membrane</keyword>
<dbReference type="EnsemblMetazoa" id="CapteT196193">
    <property type="protein sequence ID" value="CapteP196193"/>
    <property type="gene ID" value="CapteG196193"/>
</dbReference>
<keyword evidence="2" id="KW-1133">Transmembrane helix</keyword>
<reference evidence="3 5" key="2">
    <citation type="journal article" date="2013" name="Nature">
        <title>Insights into bilaterian evolution from three spiralian genomes.</title>
        <authorList>
            <person name="Simakov O."/>
            <person name="Marletaz F."/>
            <person name="Cho S.J."/>
            <person name="Edsinger-Gonzales E."/>
            <person name="Havlak P."/>
            <person name="Hellsten U."/>
            <person name="Kuo D.H."/>
            <person name="Larsson T."/>
            <person name="Lv J."/>
            <person name="Arendt D."/>
            <person name="Savage R."/>
            <person name="Osoegawa K."/>
            <person name="de Jong P."/>
            <person name="Grimwood J."/>
            <person name="Chapman J.A."/>
            <person name="Shapiro H."/>
            <person name="Aerts A."/>
            <person name="Otillar R.P."/>
            <person name="Terry A.Y."/>
            <person name="Boore J.L."/>
            <person name="Grigoriev I.V."/>
            <person name="Lindberg D.R."/>
            <person name="Seaver E.C."/>
            <person name="Weisblat D.A."/>
            <person name="Putnam N.H."/>
            <person name="Rokhsar D.S."/>
        </authorList>
    </citation>
    <scope>NUCLEOTIDE SEQUENCE</scope>
    <source>
        <strain evidence="3 5">I ESC-2004</strain>
    </source>
</reference>
<reference evidence="5" key="1">
    <citation type="submission" date="2012-12" db="EMBL/GenBank/DDBJ databases">
        <authorList>
            <person name="Hellsten U."/>
            <person name="Grimwood J."/>
            <person name="Chapman J.A."/>
            <person name="Shapiro H."/>
            <person name="Aerts A."/>
            <person name="Otillar R.P."/>
            <person name="Terry A.Y."/>
            <person name="Boore J.L."/>
            <person name="Simakov O."/>
            <person name="Marletaz F."/>
            <person name="Cho S.-J."/>
            <person name="Edsinger-Gonzales E."/>
            <person name="Havlak P."/>
            <person name="Kuo D.-H."/>
            <person name="Larsson T."/>
            <person name="Lv J."/>
            <person name="Arendt D."/>
            <person name="Savage R."/>
            <person name="Osoegawa K."/>
            <person name="de Jong P."/>
            <person name="Lindberg D.R."/>
            <person name="Seaver E.C."/>
            <person name="Weisblat D.A."/>
            <person name="Putnam N.H."/>
            <person name="Grigoriev I.V."/>
            <person name="Rokhsar D.S."/>
        </authorList>
    </citation>
    <scope>NUCLEOTIDE SEQUENCE</scope>
    <source>
        <strain evidence="5">I ESC-2004</strain>
    </source>
</reference>
<dbReference type="AlphaFoldDB" id="R7TZX2"/>
<organism evidence="3">
    <name type="scientific">Capitella teleta</name>
    <name type="common">Polychaete worm</name>
    <dbReference type="NCBI Taxonomy" id="283909"/>
    <lineage>
        <taxon>Eukaryota</taxon>
        <taxon>Metazoa</taxon>
        <taxon>Spiralia</taxon>
        <taxon>Lophotrochozoa</taxon>
        <taxon>Annelida</taxon>
        <taxon>Polychaeta</taxon>
        <taxon>Sedentaria</taxon>
        <taxon>Scolecida</taxon>
        <taxon>Capitellidae</taxon>
        <taxon>Capitella</taxon>
    </lineage>
</organism>
<name>R7TZX2_CAPTE</name>
<dbReference type="HOGENOM" id="CLU_1367392_0_0_1"/>
<evidence type="ECO:0000313" key="5">
    <source>
        <dbReference type="Proteomes" id="UP000014760"/>
    </source>
</evidence>
<reference evidence="4" key="3">
    <citation type="submission" date="2015-06" db="UniProtKB">
        <authorList>
            <consortium name="EnsemblMetazoa"/>
        </authorList>
    </citation>
    <scope>IDENTIFICATION</scope>
</reference>
<sequence length="200" mass="22180">MPQHNHRSGSCSGQRQVLCASLATDSQNEDTSGAQLTTPLLSFVGRALLLHSADSSPVLASMPTLRHSDHTKHSTPTPRISAARDAQRPGLSSRRREHRHQAADTCVLPSVHGVLPNCVTINMAGRCVLLSMMAKTSNKKFIFNEGGTFKCEWWLACQRPKGHYARLLSYLFTVYYFLCLFTTINVLSVCLYVCLSETLR</sequence>
<evidence type="ECO:0000313" key="3">
    <source>
        <dbReference type="EMBL" id="ELT99498.1"/>
    </source>
</evidence>
<keyword evidence="2" id="KW-0812">Transmembrane</keyword>
<protein>
    <submittedName>
        <fullName evidence="3 4">Uncharacterized protein</fullName>
    </submittedName>
</protein>
<keyword evidence="5" id="KW-1185">Reference proteome</keyword>
<dbReference type="EMBL" id="KB306824">
    <property type="protein sequence ID" value="ELT99498.1"/>
    <property type="molecule type" value="Genomic_DNA"/>
</dbReference>
<evidence type="ECO:0000256" key="1">
    <source>
        <dbReference type="SAM" id="MobiDB-lite"/>
    </source>
</evidence>
<dbReference type="EMBL" id="AMQN01001941">
    <property type="status" value="NOT_ANNOTATED_CDS"/>
    <property type="molecule type" value="Genomic_DNA"/>
</dbReference>
<evidence type="ECO:0000256" key="2">
    <source>
        <dbReference type="SAM" id="Phobius"/>
    </source>
</evidence>
<dbReference type="EMBL" id="AMQN01001942">
    <property type="status" value="NOT_ANNOTATED_CDS"/>
    <property type="molecule type" value="Genomic_DNA"/>
</dbReference>
<feature type="region of interest" description="Disordered" evidence="1">
    <location>
        <begin position="60"/>
        <end position="96"/>
    </location>
</feature>
<gene>
    <name evidence="3" type="ORF">CAPTEDRAFT_196193</name>
</gene>
<evidence type="ECO:0000313" key="4">
    <source>
        <dbReference type="EnsemblMetazoa" id="CapteP196193"/>
    </source>
</evidence>
<accession>R7TZX2</accession>
<dbReference type="Proteomes" id="UP000014760">
    <property type="component" value="Unassembled WGS sequence"/>
</dbReference>